<dbReference type="EMBL" id="RBZO01000042">
    <property type="protein sequence ID" value="RKQ12459.1"/>
    <property type="molecule type" value="Genomic_DNA"/>
</dbReference>
<evidence type="ECO:0000313" key="4">
    <source>
        <dbReference type="Proteomes" id="UP000281813"/>
    </source>
</evidence>
<evidence type="ECO:0000259" key="2">
    <source>
        <dbReference type="Pfam" id="PF13731"/>
    </source>
</evidence>
<dbReference type="AlphaFoldDB" id="A0A494YS09"/>
<organism evidence="3 4">
    <name type="scientific">Oceanobacillus bengalensis</name>
    <dbReference type="NCBI Taxonomy" id="1435466"/>
    <lineage>
        <taxon>Bacteria</taxon>
        <taxon>Bacillati</taxon>
        <taxon>Bacillota</taxon>
        <taxon>Bacilli</taxon>
        <taxon>Bacillales</taxon>
        <taxon>Bacillaceae</taxon>
        <taxon>Oceanobacillus</taxon>
    </lineage>
</organism>
<evidence type="ECO:0000256" key="1">
    <source>
        <dbReference type="SAM" id="SignalP"/>
    </source>
</evidence>
<reference evidence="3 4" key="1">
    <citation type="journal article" date="2015" name="Antonie Van Leeuwenhoek">
        <title>Oceanobacillus bengalensis sp. nov., a bacterium isolated from seawater of the Bay of Bengal.</title>
        <authorList>
            <person name="Yongchang O."/>
            <person name="Xiang W."/>
            <person name="Wang G."/>
        </authorList>
    </citation>
    <scope>NUCLEOTIDE SEQUENCE [LARGE SCALE GENOMIC DNA]</scope>
    <source>
        <strain evidence="3 4">MCCC 1K00260</strain>
    </source>
</reference>
<accession>A0A494YS09</accession>
<gene>
    <name evidence="3" type="ORF">D8M05_18145</name>
</gene>
<name>A0A494YS09_9BACI</name>
<protein>
    <recommendedName>
        <fullName evidence="2">WxL domain-containing protein</fullName>
    </recommendedName>
</protein>
<proteinExistence type="predicted"/>
<sequence length="196" mass="20507">MKKSFSKIFTTVSAAIIFASIVGGNAVFAEVTTSSPSTSANITGGTLSMDEMVISNFKDESQNETIKLDGTKQEIFAEINDITIKDPTGTGNGWNVMVEAGRVTSGDNDLGFERLFFQAPVIEAGEGSSPANTITTYGGFIDKADASSLKVLSAVADGGMGAYTIDFAPLKLTLNPSEVYTGNYSTTVKVTLTTGP</sequence>
<dbReference type="Pfam" id="PF13731">
    <property type="entry name" value="WxL"/>
    <property type="match status" value="1"/>
</dbReference>
<dbReference type="RefSeq" id="WP_121134375.1">
    <property type="nucleotide sequence ID" value="NZ_JBHUFK010000009.1"/>
</dbReference>
<keyword evidence="4" id="KW-1185">Reference proteome</keyword>
<comment type="caution">
    <text evidence="3">The sequence shown here is derived from an EMBL/GenBank/DDBJ whole genome shotgun (WGS) entry which is preliminary data.</text>
</comment>
<feature type="signal peptide" evidence="1">
    <location>
        <begin position="1"/>
        <end position="29"/>
    </location>
</feature>
<keyword evidence="1" id="KW-0732">Signal</keyword>
<feature type="chain" id="PRO_5019730454" description="WxL domain-containing protein" evidence="1">
    <location>
        <begin position="30"/>
        <end position="196"/>
    </location>
</feature>
<dbReference type="OrthoDB" id="2916691at2"/>
<dbReference type="Proteomes" id="UP000281813">
    <property type="component" value="Unassembled WGS sequence"/>
</dbReference>
<feature type="domain" description="WxL" evidence="2">
    <location>
        <begin position="43"/>
        <end position="196"/>
    </location>
</feature>
<dbReference type="InterPro" id="IPR027994">
    <property type="entry name" value="WxL_dom"/>
</dbReference>
<evidence type="ECO:0000313" key="3">
    <source>
        <dbReference type="EMBL" id="RKQ12459.1"/>
    </source>
</evidence>